<gene>
    <name evidence="6" type="ordered locus">Hbal_2765</name>
</gene>
<dbReference type="InterPro" id="IPR036390">
    <property type="entry name" value="WH_DNA-bd_sf"/>
</dbReference>
<evidence type="ECO:0000259" key="5">
    <source>
        <dbReference type="PROSITE" id="PS50949"/>
    </source>
</evidence>
<dbReference type="Proteomes" id="UP000002745">
    <property type="component" value="Chromosome"/>
</dbReference>
<sequence>MARLYQQIAQELQYEIATGVFQLNERLPSERVLVERFNVSRTIVREALLYLEILGLISIKTGAGATVIAKQAISDLGPDSQNVGPFELLDVRIFVESEAAYLAASRISEIELERLRQILDDMSIENQTQTDDELADREFHLTIARASGNSALESTVAHLWSLRSESPLLLSTRDKARKNGIKPVIWHHEEILKALERKDPRGAYAAMQSHLVWVKSAFLDSTDIDSSAPTRNLNTQKIEPPKSETN</sequence>
<dbReference type="InterPro" id="IPR008920">
    <property type="entry name" value="TF_FadR/GntR_C"/>
</dbReference>
<evidence type="ECO:0000313" key="7">
    <source>
        <dbReference type="Proteomes" id="UP000002745"/>
    </source>
</evidence>
<dbReference type="Pfam" id="PF07729">
    <property type="entry name" value="FCD"/>
    <property type="match status" value="1"/>
</dbReference>
<evidence type="ECO:0000256" key="1">
    <source>
        <dbReference type="ARBA" id="ARBA00023015"/>
    </source>
</evidence>
<dbReference type="InterPro" id="IPR036388">
    <property type="entry name" value="WH-like_DNA-bd_sf"/>
</dbReference>
<dbReference type="eggNOG" id="COG2186">
    <property type="taxonomic scope" value="Bacteria"/>
</dbReference>
<dbReference type="Pfam" id="PF00392">
    <property type="entry name" value="GntR"/>
    <property type="match status" value="1"/>
</dbReference>
<organism evidence="6 7">
    <name type="scientific">Hirschia baltica (strain ATCC 49814 / DSM 5838 / IFAM 1418)</name>
    <dbReference type="NCBI Taxonomy" id="582402"/>
    <lineage>
        <taxon>Bacteria</taxon>
        <taxon>Pseudomonadati</taxon>
        <taxon>Pseudomonadota</taxon>
        <taxon>Alphaproteobacteria</taxon>
        <taxon>Hyphomonadales</taxon>
        <taxon>Hyphomonadaceae</taxon>
        <taxon>Hirschia</taxon>
    </lineage>
</organism>
<dbReference type="OrthoDB" id="9808698at2"/>
<name>C6XQD9_HIRBI</name>
<feature type="compositionally biased region" description="Polar residues" evidence="4">
    <location>
        <begin position="225"/>
        <end position="238"/>
    </location>
</feature>
<keyword evidence="3" id="KW-0804">Transcription</keyword>
<dbReference type="SUPFAM" id="SSF46785">
    <property type="entry name" value="Winged helix' DNA-binding domain"/>
    <property type="match status" value="1"/>
</dbReference>
<dbReference type="PANTHER" id="PTHR43537:SF5">
    <property type="entry name" value="UXU OPERON TRANSCRIPTIONAL REGULATOR"/>
    <property type="match status" value="1"/>
</dbReference>
<dbReference type="CDD" id="cd07377">
    <property type="entry name" value="WHTH_GntR"/>
    <property type="match status" value="1"/>
</dbReference>
<feature type="region of interest" description="Disordered" evidence="4">
    <location>
        <begin position="225"/>
        <end position="246"/>
    </location>
</feature>
<dbReference type="PANTHER" id="PTHR43537">
    <property type="entry name" value="TRANSCRIPTIONAL REGULATOR, GNTR FAMILY"/>
    <property type="match status" value="1"/>
</dbReference>
<dbReference type="AlphaFoldDB" id="C6XQD9"/>
<dbReference type="EMBL" id="CP001678">
    <property type="protein sequence ID" value="ACT60438.1"/>
    <property type="molecule type" value="Genomic_DNA"/>
</dbReference>
<dbReference type="SMART" id="SM00895">
    <property type="entry name" value="FCD"/>
    <property type="match status" value="1"/>
</dbReference>
<dbReference type="HOGENOM" id="CLU_017584_9_1_5"/>
<proteinExistence type="predicted"/>
<dbReference type="SUPFAM" id="SSF48008">
    <property type="entry name" value="GntR ligand-binding domain-like"/>
    <property type="match status" value="1"/>
</dbReference>
<dbReference type="SMART" id="SM00345">
    <property type="entry name" value="HTH_GNTR"/>
    <property type="match status" value="1"/>
</dbReference>
<dbReference type="STRING" id="582402.Hbal_2765"/>
<dbReference type="KEGG" id="hba:Hbal_2765"/>
<evidence type="ECO:0000256" key="2">
    <source>
        <dbReference type="ARBA" id="ARBA00023125"/>
    </source>
</evidence>
<protein>
    <submittedName>
        <fullName evidence="6">GntR domain protein</fullName>
    </submittedName>
</protein>
<dbReference type="GO" id="GO:0003677">
    <property type="term" value="F:DNA binding"/>
    <property type="evidence" value="ECO:0007669"/>
    <property type="project" value="UniProtKB-KW"/>
</dbReference>
<dbReference type="InterPro" id="IPR000524">
    <property type="entry name" value="Tscrpt_reg_HTH_GntR"/>
</dbReference>
<feature type="domain" description="HTH gntR-type" evidence="5">
    <location>
        <begin position="2"/>
        <end position="70"/>
    </location>
</feature>
<evidence type="ECO:0000256" key="3">
    <source>
        <dbReference type="ARBA" id="ARBA00023163"/>
    </source>
</evidence>
<keyword evidence="2" id="KW-0238">DNA-binding</keyword>
<dbReference type="InterPro" id="IPR011711">
    <property type="entry name" value="GntR_C"/>
</dbReference>
<accession>C6XQD9</accession>
<reference evidence="7" key="1">
    <citation type="journal article" date="2011" name="J. Bacteriol.">
        <title>Genome sequences of eight morphologically diverse alphaproteobacteria.</title>
        <authorList>
            <consortium name="US DOE Joint Genome Institute"/>
            <person name="Brown P.J."/>
            <person name="Kysela D.T."/>
            <person name="Buechlein A."/>
            <person name="Hemmerich C."/>
            <person name="Brun Y.V."/>
        </authorList>
    </citation>
    <scope>NUCLEOTIDE SEQUENCE [LARGE SCALE GENOMIC DNA]</scope>
    <source>
        <strain evidence="7">ATCC 49814 / DSM 5838 / IFAM 1418</strain>
    </source>
</reference>
<dbReference type="GO" id="GO:0003700">
    <property type="term" value="F:DNA-binding transcription factor activity"/>
    <property type="evidence" value="ECO:0007669"/>
    <property type="project" value="InterPro"/>
</dbReference>
<dbReference type="PRINTS" id="PR00035">
    <property type="entry name" value="HTHGNTR"/>
</dbReference>
<dbReference type="Gene3D" id="1.10.10.10">
    <property type="entry name" value="Winged helix-like DNA-binding domain superfamily/Winged helix DNA-binding domain"/>
    <property type="match status" value="1"/>
</dbReference>
<keyword evidence="1" id="KW-0805">Transcription regulation</keyword>
<evidence type="ECO:0000313" key="6">
    <source>
        <dbReference type="EMBL" id="ACT60438.1"/>
    </source>
</evidence>
<dbReference type="RefSeq" id="WP_015828588.1">
    <property type="nucleotide sequence ID" value="NC_012982.1"/>
</dbReference>
<dbReference type="PROSITE" id="PS50949">
    <property type="entry name" value="HTH_GNTR"/>
    <property type="match status" value="1"/>
</dbReference>
<dbReference type="Gene3D" id="1.20.120.530">
    <property type="entry name" value="GntR ligand-binding domain-like"/>
    <property type="match status" value="1"/>
</dbReference>
<evidence type="ECO:0000256" key="4">
    <source>
        <dbReference type="SAM" id="MobiDB-lite"/>
    </source>
</evidence>
<keyword evidence="7" id="KW-1185">Reference proteome</keyword>